<dbReference type="Gene3D" id="3.40.50.2300">
    <property type="match status" value="1"/>
</dbReference>
<accession>A0A8T7LYD7</accession>
<dbReference type="Gene3D" id="3.30.450.20">
    <property type="entry name" value="PAS domain"/>
    <property type="match status" value="4"/>
</dbReference>
<dbReference type="PRINTS" id="PR00344">
    <property type="entry name" value="BCTRLSENSOR"/>
</dbReference>
<sequence length="728" mass="81630">MNDLNVEFDQHDSELLASENRFRNIINKLLSAVLVIDHEGFVRFANPQAEKLFGRPLSDIVSLPFGFPVFSGDTTEIDILKRDGARTIAELNIIETSWEGSPAYLAVMTDITQRKAAEEKIRFQASLLDNVRNAVLATDNQYKIIYWNKFAEEFYELSGNSLQANDLFALLYPGDNISQQLKDEIRLKVENSGSWEGELARRRKDGVIIPTFTIISTVKDSNVFLGALSISLDLSERKLAEELASRLAAFPRYNPNPVIEFTSNAELSYFNEAAERLTGELHKNHPSEILPSKWQNIVFNCLKTDESITAPEYVIDGKTFTWSFFPIVEKQLVHAYAFDITERLNLENQLRQAQKMESVGQLAGGVAHDFNNILTAIQGYTDLTVNTQSLNSDGIEYLNQVSLASNRAANLTQQLLAFSRRQVMKSSLLDINDVIEQMSKMLRRVIGEDITLRVNYYPNLQSVRGDEGMLQQVLLNLAVNARDAMPKGGQLIITTSVVDIDPLYVTYNLEAQLGKHVCLSVSDTGSGISAEVLPHIFEPFYTTKALGKGTGLGLSTVYGIIKQHKGWITVYSTLEQGTTFNIYVPIDSELLTNEQQKEYNSLVKGGSETILLVEDEVIVLSMVKSILIKLGYKILEAQNATSAMKLWEEHKKEIDLILTDIIMPGGISGIDLVEKIREKDNDVNVIFTSGYSIEMVNNTTNFDNKTQFLPKPYTFKSLAKILRVALDN</sequence>
<feature type="modified residue" description="4-aspartylphosphate" evidence="6">
    <location>
        <position position="660"/>
    </location>
</feature>
<dbReference type="Gene3D" id="1.10.287.130">
    <property type="match status" value="1"/>
</dbReference>
<evidence type="ECO:0000313" key="12">
    <source>
        <dbReference type="EMBL" id="WJW66330.1"/>
    </source>
</evidence>
<evidence type="ECO:0000256" key="2">
    <source>
        <dbReference type="ARBA" id="ARBA00012438"/>
    </source>
</evidence>
<dbReference type="SMART" id="SM00086">
    <property type="entry name" value="PAC"/>
    <property type="match status" value="2"/>
</dbReference>
<evidence type="ECO:0000259" key="10">
    <source>
        <dbReference type="PROSITE" id="PS50113"/>
    </source>
</evidence>
<feature type="domain" description="PAC" evidence="10">
    <location>
        <begin position="73"/>
        <end position="123"/>
    </location>
</feature>
<dbReference type="SUPFAM" id="SSF47384">
    <property type="entry name" value="Homodimeric domain of signal transducing histidine kinase"/>
    <property type="match status" value="1"/>
</dbReference>
<dbReference type="PANTHER" id="PTHR43065:SF42">
    <property type="entry name" value="TWO-COMPONENT SENSOR PPRA"/>
    <property type="match status" value="1"/>
</dbReference>
<keyword evidence="4" id="KW-0808">Transferase</keyword>
<dbReference type="AlphaFoldDB" id="A0A8T7LYD7"/>
<dbReference type="NCBIfam" id="TIGR00229">
    <property type="entry name" value="sensory_box"/>
    <property type="match status" value="1"/>
</dbReference>
<dbReference type="EMBL" id="JACATZ010000001">
    <property type="protein sequence ID" value="NWJ44439.1"/>
    <property type="molecule type" value="Genomic_DNA"/>
</dbReference>
<dbReference type="CDD" id="cd00130">
    <property type="entry name" value="PAS"/>
    <property type="match status" value="2"/>
</dbReference>
<dbReference type="InterPro" id="IPR000700">
    <property type="entry name" value="PAS-assoc_C"/>
</dbReference>
<reference evidence="12" key="2">
    <citation type="journal article" date="2024" name="Nature">
        <title>Anoxygenic phototroph of the Chloroflexota uses a type I reaction centre.</title>
        <authorList>
            <person name="Tsuji J.M."/>
            <person name="Shaw N.A."/>
            <person name="Nagashima S."/>
            <person name="Venkiteswaran J.J."/>
            <person name="Schiff S.L."/>
            <person name="Watanabe T."/>
            <person name="Fukui M."/>
            <person name="Hanada S."/>
            <person name="Tank M."/>
            <person name="Neufeld J.D."/>
        </authorList>
    </citation>
    <scope>NUCLEOTIDE SEQUENCE</scope>
    <source>
        <strain evidence="12">L227-S17</strain>
    </source>
</reference>
<dbReference type="InterPro" id="IPR004358">
    <property type="entry name" value="Sig_transdc_His_kin-like_C"/>
</dbReference>
<gene>
    <name evidence="11" type="ORF">HXX08_01030</name>
    <name evidence="12" type="ORF">OZ401_002126</name>
</gene>
<dbReference type="Proteomes" id="UP000521676">
    <property type="component" value="Unassembled WGS sequence"/>
</dbReference>
<dbReference type="InterPro" id="IPR003594">
    <property type="entry name" value="HATPase_dom"/>
</dbReference>
<dbReference type="SMART" id="SM00387">
    <property type="entry name" value="HATPase_c"/>
    <property type="match status" value="1"/>
</dbReference>
<dbReference type="SUPFAM" id="SSF55785">
    <property type="entry name" value="PYP-like sensor domain (PAS domain)"/>
    <property type="match status" value="2"/>
</dbReference>
<dbReference type="InterPro" id="IPR011006">
    <property type="entry name" value="CheY-like_superfamily"/>
</dbReference>
<evidence type="ECO:0000256" key="4">
    <source>
        <dbReference type="ARBA" id="ARBA00022777"/>
    </source>
</evidence>
<dbReference type="PROSITE" id="PS50110">
    <property type="entry name" value="RESPONSE_REGULATORY"/>
    <property type="match status" value="1"/>
</dbReference>
<protein>
    <recommendedName>
        <fullName evidence="2">histidine kinase</fullName>
        <ecNumber evidence="2">2.7.13.3</ecNumber>
    </recommendedName>
</protein>
<dbReference type="InterPro" id="IPR036890">
    <property type="entry name" value="HATPase_C_sf"/>
</dbReference>
<evidence type="ECO:0000259" key="9">
    <source>
        <dbReference type="PROSITE" id="PS50112"/>
    </source>
</evidence>
<dbReference type="Pfam" id="PF00072">
    <property type="entry name" value="Response_reg"/>
    <property type="match status" value="1"/>
</dbReference>
<evidence type="ECO:0000259" key="8">
    <source>
        <dbReference type="PROSITE" id="PS50110"/>
    </source>
</evidence>
<dbReference type="PROSITE" id="PS50113">
    <property type="entry name" value="PAC"/>
    <property type="match status" value="1"/>
</dbReference>
<reference evidence="11 13" key="1">
    <citation type="submission" date="2020-06" db="EMBL/GenBank/DDBJ databases">
        <title>Anoxygenic phototrophic Chloroflexota member uses a Type I reaction center.</title>
        <authorList>
            <person name="Tsuji J.M."/>
            <person name="Shaw N.A."/>
            <person name="Nagashima S."/>
            <person name="Venkiteswaran J."/>
            <person name="Schiff S.L."/>
            <person name="Hanada S."/>
            <person name="Tank M."/>
            <person name="Neufeld J.D."/>
        </authorList>
    </citation>
    <scope>NUCLEOTIDE SEQUENCE [LARGE SCALE GENOMIC DNA]</scope>
    <source>
        <strain evidence="11">L227-S17</strain>
    </source>
</reference>
<comment type="catalytic activity">
    <reaction evidence="1">
        <text>ATP + protein L-histidine = ADP + protein N-phospho-L-histidine.</text>
        <dbReference type="EC" id="2.7.13.3"/>
    </reaction>
</comment>
<dbReference type="InterPro" id="IPR001789">
    <property type="entry name" value="Sig_transdc_resp-reg_receiver"/>
</dbReference>
<feature type="domain" description="Response regulatory" evidence="8">
    <location>
        <begin position="609"/>
        <end position="726"/>
    </location>
</feature>
<dbReference type="SMART" id="SM00388">
    <property type="entry name" value="HisKA"/>
    <property type="match status" value="1"/>
</dbReference>
<dbReference type="CDD" id="cd00082">
    <property type="entry name" value="HisKA"/>
    <property type="match status" value="1"/>
</dbReference>
<dbReference type="EC" id="2.7.13.3" evidence="2"/>
<keyword evidence="3 6" id="KW-0597">Phosphoprotein</keyword>
<dbReference type="SMART" id="SM00448">
    <property type="entry name" value="REC"/>
    <property type="match status" value="1"/>
</dbReference>
<dbReference type="InterPro" id="IPR000014">
    <property type="entry name" value="PAS"/>
</dbReference>
<organism evidence="11 13">
    <name type="scientific">Candidatus Chlorohelix allophototropha</name>
    <dbReference type="NCBI Taxonomy" id="3003348"/>
    <lineage>
        <taxon>Bacteria</taxon>
        <taxon>Bacillati</taxon>
        <taxon>Chloroflexota</taxon>
        <taxon>Chloroflexia</taxon>
        <taxon>Candidatus Chloroheliales</taxon>
        <taxon>Candidatus Chloroheliaceae</taxon>
        <taxon>Candidatus Chlorohelix</taxon>
    </lineage>
</organism>
<dbReference type="Pfam" id="PF02518">
    <property type="entry name" value="HATPase_c"/>
    <property type="match status" value="1"/>
</dbReference>
<dbReference type="SUPFAM" id="SSF55874">
    <property type="entry name" value="ATPase domain of HSP90 chaperone/DNA topoisomerase II/histidine kinase"/>
    <property type="match status" value="1"/>
</dbReference>
<dbReference type="PROSITE" id="PS50112">
    <property type="entry name" value="PAS"/>
    <property type="match status" value="1"/>
</dbReference>
<dbReference type="InterPro" id="IPR005467">
    <property type="entry name" value="His_kinase_dom"/>
</dbReference>
<evidence type="ECO:0000313" key="13">
    <source>
        <dbReference type="Proteomes" id="UP000521676"/>
    </source>
</evidence>
<dbReference type="InterPro" id="IPR036097">
    <property type="entry name" value="HisK_dim/P_sf"/>
</dbReference>
<feature type="domain" description="PAS" evidence="9">
    <location>
        <begin position="18"/>
        <end position="62"/>
    </location>
</feature>
<name>A0A8T7LYD7_9CHLR</name>
<dbReference type="PANTHER" id="PTHR43065">
    <property type="entry name" value="SENSOR HISTIDINE KINASE"/>
    <property type="match status" value="1"/>
</dbReference>
<dbReference type="InterPro" id="IPR003661">
    <property type="entry name" value="HisK_dim/P_dom"/>
</dbReference>
<dbReference type="Pfam" id="PF13426">
    <property type="entry name" value="PAS_9"/>
    <property type="match status" value="1"/>
</dbReference>
<evidence type="ECO:0000256" key="3">
    <source>
        <dbReference type="ARBA" id="ARBA00022553"/>
    </source>
</evidence>
<dbReference type="Pfam" id="PF00512">
    <property type="entry name" value="HisKA"/>
    <property type="match status" value="1"/>
</dbReference>
<dbReference type="Pfam" id="PF13188">
    <property type="entry name" value="PAS_8"/>
    <property type="match status" value="1"/>
</dbReference>
<keyword evidence="4" id="KW-0418">Kinase</keyword>
<evidence type="ECO:0000256" key="5">
    <source>
        <dbReference type="ARBA" id="ARBA00023012"/>
    </source>
</evidence>
<feature type="domain" description="Histidine kinase" evidence="7">
    <location>
        <begin position="365"/>
        <end position="588"/>
    </location>
</feature>
<dbReference type="EMBL" id="CP128399">
    <property type="protein sequence ID" value="WJW66330.1"/>
    <property type="molecule type" value="Genomic_DNA"/>
</dbReference>
<evidence type="ECO:0000259" key="7">
    <source>
        <dbReference type="PROSITE" id="PS50109"/>
    </source>
</evidence>
<evidence type="ECO:0000313" key="11">
    <source>
        <dbReference type="EMBL" id="NWJ44439.1"/>
    </source>
</evidence>
<evidence type="ECO:0000256" key="6">
    <source>
        <dbReference type="PROSITE-ProRule" id="PRU00169"/>
    </source>
</evidence>
<dbReference type="InterPro" id="IPR035965">
    <property type="entry name" value="PAS-like_dom_sf"/>
</dbReference>
<keyword evidence="14" id="KW-1185">Reference proteome</keyword>
<dbReference type="RefSeq" id="WP_341468214.1">
    <property type="nucleotide sequence ID" value="NZ_CP128399.1"/>
</dbReference>
<dbReference type="GO" id="GO:0000155">
    <property type="term" value="F:phosphorelay sensor kinase activity"/>
    <property type="evidence" value="ECO:0007669"/>
    <property type="project" value="InterPro"/>
</dbReference>
<evidence type="ECO:0000313" key="14">
    <source>
        <dbReference type="Proteomes" id="UP001431572"/>
    </source>
</evidence>
<dbReference type="Gene3D" id="3.30.565.10">
    <property type="entry name" value="Histidine kinase-like ATPase, C-terminal domain"/>
    <property type="match status" value="1"/>
</dbReference>
<dbReference type="PROSITE" id="PS50109">
    <property type="entry name" value="HIS_KIN"/>
    <property type="match status" value="1"/>
</dbReference>
<dbReference type="SUPFAM" id="SSF52172">
    <property type="entry name" value="CheY-like"/>
    <property type="match status" value="1"/>
</dbReference>
<keyword evidence="5" id="KW-0902">Two-component regulatory system</keyword>
<proteinExistence type="predicted"/>
<dbReference type="SMART" id="SM00091">
    <property type="entry name" value="PAS"/>
    <property type="match status" value="3"/>
</dbReference>
<dbReference type="InterPro" id="IPR001610">
    <property type="entry name" value="PAC"/>
</dbReference>
<dbReference type="Proteomes" id="UP001431572">
    <property type="component" value="Chromosome 1"/>
</dbReference>
<evidence type="ECO:0000256" key="1">
    <source>
        <dbReference type="ARBA" id="ARBA00000085"/>
    </source>
</evidence>